<evidence type="ECO:0000313" key="2">
    <source>
        <dbReference type="Proteomes" id="UP000308600"/>
    </source>
</evidence>
<proteinExistence type="predicted"/>
<accession>A0ACD3B2I8</accession>
<reference evidence="1 2" key="1">
    <citation type="journal article" date="2019" name="Nat. Ecol. Evol.">
        <title>Megaphylogeny resolves global patterns of mushroom evolution.</title>
        <authorList>
            <person name="Varga T."/>
            <person name="Krizsan K."/>
            <person name="Foldi C."/>
            <person name="Dima B."/>
            <person name="Sanchez-Garcia M."/>
            <person name="Sanchez-Ramirez S."/>
            <person name="Szollosi G.J."/>
            <person name="Szarkandi J.G."/>
            <person name="Papp V."/>
            <person name="Albert L."/>
            <person name="Andreopoulos W."/>
            <person name="Angelini C."/>
            <person name="Antonin V."/>
            <person name="Barry K.W."/>
            <person name="Bougher N.L."/>
            <person name="Buchanan P."/>
            <person name="Buyck B."/>
            <person name="Bense V."/>
            <person name="Catcheside P."/>
            <person name="Chovatia M."/>
            <person name="Cooper J."/>
            <person name="Damon W."/>
            <person name="Desjardin D."/>
            <person name="Finy P."/>
            <person name="Geml J."/>
            <person name="Haridas S."/>
            <person name="Hughes K."/>
            <person name="Justo A."/>
            <person name="Karasinski D."/>
            <person name="Kautmanova I."/>
            <person name="Kiss B."/>
            <person name="Kocsube S."/>
            <person name="Kotiranta H."/>
            <person name="LaButti K.M."/>
            <person name="Lechner B.E."/>
            <person name="Liimatainen K."/>
            <person name="Lipzen A."/>
            <person name="Lukacs Z."/>
            <person name="Mihaltcheva S."/>
            <person name="Morgado L.N."/>
            <person name="Niskanen T."/>
            <person name="Noordeloos M.E."/>
            <person name="Ohm R.A."/>
            <person name="Ortiz-Santana B."/>
            <person name="Ovrebo C."/>
            <person name="Racz N."/>
            <person name="Riley R."/>
            <person name="Savchenko A."/>
            <person name="Shiryaev A."/>
            <person name="Soop K."/>
            <person name="Spirin V."/>
            <person name="Szebenyi C."/>
            <person name="Tomsovsky M."/>
            <person name="Tulloss R.E."/>
            <person name="Uehling J."/>
            <person name="Grigoriev I.V."/>
            <person name="Vagvolgyi C."/>
            <person name="Papp T."/>
            <person name="Martin F.M."/>
            <person name="Miettinen O."/>
            <person name="Hibbett D.S."/>
            <person name="Nagy L.G."/>
        </authorList>
    </citation>
    <scope>NUCLEOTIDE SEQUENCE [LARGE SCALE GENOMIC DNA]</scope>
    <source>
        <strain evidence="1 2">NL-1719</strain>
    </source>
</reference>
<protein>
    <submittedName>
        <fullName evidence="1">Uncharacterized protein</fullName>
    </submittedName>
</protein>
<evidence type="ECO:0000313" key="1">
    <source>
        <dbReference type="EMBL" id="TFK72253.1"/>
    </source>
</evidence>
<sequence length="939" mass="104755">MNSDCSFSPTDSPSPNSQFSYDPFSGNNHFLSSQYNTPTRQYAPLQPYSETRELPNPTSRHRTEPNFRDLYDRFTRTNDQLIKVVQENQELRRELDEMRKLHSAPSTPITPNPSSNPALTWAPVLIPSQPATRPSNYPPEILWTFEDSKKSPDVPSTVGNTSRPNMSYVIRRSDGTLVTEADYNAILSTSRDLMQDLLALPEPRDSRAKNMTRGKTFFKTYHPFQWRKVVGVLEEQHLLVALCSEHWKAEHIIGASLANWNSRNSPSGERKRKAKESIQPETSKGSSPIQQPNAKKSRKTNPSGVHPDAQPTPPQTSLTMNTELQGINRPEGEMAVQGVEMDAEAHPNRKQPISLAFPFASTSPTDSANSIPDATTGTTLAMANINPSYTSIMNVLSDILPPSNEHHLKAARLLASIQANPTFRSGPTAPRTLTLLSCIENADPDAPGVEERCTSWGHDQFRSGGLMDSGSDLLEKWDEIGDTKAVYRLLASCLTICRVARHIGFQQQRQESSYLSDMYLERVIERLWKAWSDAGGSGVDEKGTETQRGGNASTARAAPSPSLPTTTRLDSETELTPTTPTMLIPMADSMGKELESLHKEELKRWAEEHRLDLTTIPKRHTKKDLIAAILKAPALPPINVAKESISAILANFQMSPCSLSGTQAIEQSKFWDGDGLNWDTHWIGWAMAGGCVIVTIVISTISILQHSRNYTDPREQCQILRILYMPPVYAIVAFFSYPTFQGYPYYSFISMAYGAIGLYAFVKLIDEYTAHVTTEVQWTFSQWQYVFVLVAAFIGQIICENSKPGELCDFKGFNPKSCLLYIKCALFISTSVALCGLLRFYHLMKKKLATKRLLAKCLCIELIVMFTFYQSFVFIALEGQVIHETQSWTAGENANSLNALAVCVEMVIFSALMMWAYSANIYNNAQPRPTSIGQPLLDS</sequence>
<organism evidence="1 2">
    <name type="scientific">Pluteus cervinus</name>
    <dbReference type="NCBI Taxonomy" id="181527"/>
    <lineage>
        <taxon>Eukaryota</taxon>
        <taxon>Fungi</taxon>
        <taxon>Dikarya</taxon>
        <taxon>Basidiomycota</taxon>
        <taxon>Agaricomycotina</taxon>
        <taxon>Agaricomycetes</taxon>
        <taxon>Agaricomycetidae</taxon>
        <taxon>Agaricales</taxon>
        <taxon>Pluteineae</taxon>
        <taxon>Pluteaceae</taxon>
        <taxon>Pluteus</taxon>
    </lineage>
</organism>
<dbReference type="Proteomes" id="UP000308600">
    <property type="component" value="Unassembled WGS sequence"/>
</dbReference>
<gene>
    <name evidence="1" type="ORF">BDN72DRAFT_957420</name>
</gene>
<name>A0ACD3B2I8_9AGAR</name>
<dbReference type="EMBL" id="ML208287">
    <property type="protein sequence ID" value="TFK72253.1"/>
    <property type="molecule type" value="Genomic_DNA"/>
</dbReference>
<keyword evidence="2" id="KW-1185">Reference proteome</keyword>